<evidence type="ECO:0000313" key="2">
    <source>
        <dbReference type="EMBL" id="KEO51625.1"/>
    </source>
</evidence>
<dbReference type="InterPro" id="IPR039448">
    <property type="entry name" value="Beta_helix"/>
</dbReference>
<dbReference type="InterPro" id="IPR013320">
    <property type="entry name" value="ConA-like_dom_sf"/>
</dbReference>
<dbReference type="InterPro" id="IPR013783">
    <property type="entry name" value="Ig-like_fold"/>
</dbReference>
<dbReference type="Pfam" id="PF18911">
    <property type="entry name" value="PKD_4"/>
    <property type="match status" value="1"/>
</dbReference>
<keyword evidence="3" id="KW-1185">Reference proteome</keyword>
<reference evidence="2 3" key="1">
    <citation type="submission" date="2013-07" db="EMBL/GenBank/DDBJ databases">
        <title>Thioclava pacifica DSM 10166 Genome Sequencing.</title>
        <authorList>
            <person name="Lai Q."/>
            <person name="Shao Z."/>
        </authorList>
    </citation>
    <scope>NUCLEOTIDE SEQUENCE [LARGE SCALE GENOMIC DNA]</scope>
    <source>
        <strain evidence="2 3">DSM 10166</strain>
    </source>
</reference>
<dbReference type="eggNOG" id="COG2982">
    <property type="taxonomic scope" value="Bacteria"/>
</dbReference>
<dbReference type="InterPro" id="IPR035986">
    <property type="entry name" value="PKD_dom_sf"/>
</dbReference>
<dbReference type="Gene3D" id="2.160.20.10">
    <property type="entry name" value="Single-stranded right-handed beta-helix, Pectin lyase-like"/>
    <property type="match status" value="1"/>
</dbReference>
<dbReference type="Pfam" id="PF13229">
    <property type="entry name" value="Beta_helix"/>
    <property type="match status" value="1"/>
</dbReference>
<comment type="caution">
    <text evidence="2">The sequence shown here is derived from an EMBL/GenBank/DDBJ whole genome shotgun (WGS) entry which is preliminary data.</text>
</comment>
<dbReference type="SUPFAM" id="SSF51126">
    <property type="entry name" value="Pectin lyase-like"/>
    <property type="match status" value="1"/>
</dbReference>
<dbReference type="Gene3D" id="2.60.40.10">
    <property type="entry name" value="Immunoglobulins"/>
    <property type="match status" value="1"/>
</dbReference>
<dbReference type="OrthoDB" id="3938151at2"/>
<dbReference type="InterPro" id="IPR011050">
    <property type="entry name" value="Pectin_lyase_fold/virulence"/>
</dbReference>
<sequence>MEQIATARGHFARAFGCGLFGCAISMVLAGPVFAKDWKVGSPQELTDALARIAPGDVVEIAPGSYPALTVYKKSGEADAPIVIRSADPEAPARIGTMDLREVSHLVLENLDFDYVYTLGDAANLRPFQVFTTRDLTIRDSLFDGDVAPPDPAQPELGPLPTGFGLALRSSTDITLARNEFRTFYRGAIISDCTDLTVEDNDIHAMRMDGLNFAQVERLRIAGNHIHDFRRALGSGDHADMIQFWTAGTERPSRDVVIEGNVLNSGLGGFTQSILMRNELVDRGEAGDEMFYRNIEIRDNVIINAHVHGITVGQADGVAIENNTLIHNVFSEGEKRDPALWIPQIRVAKNSRDVTIARNAVGEISGPIGQPDWRVSGNLLIQDQRPGQPDYYDALFVSARTGLPTDLGNFAYLPGGALANAGVGAPMLDTLSETPALQPVVRVSKSRDAERELLFDASKTILPDGVTPDEVTFDWHIGDEGKLEGEDVPVRFARPGNYEVTLTATLPDGRKARSENRVVVSDSRVLRYDPQIGRIISYVGREPEPLATLPISPGALEFGLGGGSIEVPAELIAPFFGADGFTIRFSLRAMGDFKSAGELLRIHQSLVVTVSGRGTLTVEFWPGNGQRLFLRTKRLPLFDGDWHEITLRYSSTEKRFEVLAGEDVIGEGTVSGRVRPLEYWGLALGNPFGQGKSFHGELRALELDATGSAVMGAAH</sequence>
<proteinExistence type="predicted"/>
<dbReference type="InterPro" id="IPR000601">
    <property type="entry name" value="PKD_dom"/>
</dbReference>
<organism evidence="2 3">
    <name type="scientific">Thioclava pacifica DSM 10166</name>
    <dbReference type="NCBI Taxonomy" id="1353537"/>
    <lineage>
        <taxon>Bacteria</taxon>
        <taxon>Pseudomonadati</taxon>
        <taxon>Pseudomonadota</taxon>
        <taxon>Alphaproteobacteria</taxon>
        <taxon>Rhodobacterales</taxon>
        <taxon>Paracoccaceae</taxon>
        <taxon>Thioclava</taxon>
    </lineage>
</organism>
<dbReference type="RefSeq" id="WP_038079085.1">
    <property type="nucleotide sequence ID" value="NZ_AUND01000038.1"/>
</dbReference>
<dbReference type="SMART" id="SM00710">
    <property type="entry name" value="PbH1"/>
    <property type="match status" value="6"/>
</dbReference>
<dbReference type="STRING" id="1353537.TP2_12065"/>
<evidence type="ECO:0000313" key="3">
    <source>
        <dbReference type="Proteomes" id="UP000027432"/>
    </source>
</evidence>
<dbReference type="SUPFAM" id="SSF49299">
    <property type="entry name" value="PKD domain"/>
    <property type="match status" value="1"/>
</dbReference>
<protein>
    <recommendedName>
        <fullName evidence="1">PKD domain-containing protein</fullName>
    </recommendedName>
</protein>
<dbReference type="EMBL" id="AUND01000038">
    <property type="protein sequence ID" value="KEO51625.1"/>
    <property type="molecule type" value="Genomic_DNA"/>
</dbReference>
<dbReference type="AlphaFoldDB" id="A0A074J704"/>
<dbReference type="InterPro" id="IPR012334">
    <property type="entry name" value="Pectin_lyas_fold"/>
</dbReference>
<name>A0A074J704_9RHOB</name>
<feature type="domain" description="PKD" evidence="1">
    <location>
        <begin position="466"/>
        <end position="519"/>
    </location>
</feature>
<evidence type="ECO:0000259" key="1">
    <source>
        <dbReference type="PROSITE" id="PS50093"/>
    </source>
</evidence>
<dbReference type="PROSITE" id="PS50093">
    <property type="entry name" value="PKD"/>
    <property type="match status" value="1"/>
</dbReference>
<dbReference type="Proteomes" id="UP000027432">
    <property type="component" value="Unassembled WGS sequence"/>
</dbReference>
<dbReference type="CDD" id="cd00146">
    <property type="entry name" value="PKD"/>
    <property type="match status" value="1"/>
</dbReference>
<dbReference type="InterPro" id="IPR006626">
    <property type="entry name" value="PbH1"/>
</dbReference>
<gene>
    <name evidence="2" type="ORF">TP2_12065</name>
</gene>
<accession>A0A074J704</accession>
<dbReference type="SUPFAM" id="SSF49899">
    <property type="entry name" value="Concanavalin A-like lectins/glucanases"/>
    <property type="match status" value="1"/>
</dbReference>